<dbReference type="AlphaFoldDB" id="J3L9P1"/>
<keyword evidence="4" id="KW-1185">Reference proteome</keyword>
<feature type="compositionally biased region" description="Polar residues" evidence="1">
    <location>
        <begin position="1"/>
        <end position="20"/>
    </location>
</feature>
<organism evidence="3">
    <name type="scientific">Oryza brachyantha</name>
    <name type="common">malo sina</name>
    <dbReference type="NCBI Taxonomy" id="4533"/>
    <lineage>
        <taxon>Eukaryota</taxon>
        <taxon>Viridiplantae</taxon>
        <taxon>Streptophyta</taxon>
        <taxon>Embryophyta</taxon>
        <taxon>Tracheophyta</taxon>
        <taxon>Spermatophyta</taxon>
        <taxon>Magnoliopsida</taxon>
        <taxon>Liliopsida</taxon>
        <taxon>Poales</taxon>
        <taxon>Poaceae</taxon>
        <taxon>BOP clade</taxon>
        <taxon>Oryzoideae</taxon>
        <taxon>Oryzeae</taxon>
        <taxon>Oryzinae</taxon>
        <taxon>Oryza</taxon>
    </lineage>
</organism>
<protein>
    <recommendedName>
        <fullName evidence="5">Transmembrane protein</fullName>
    </recommendedName>
</protein>
<keyword evidence="2" id="KW-0812">Transmembrane</keyword>
<reference evidence="3" key="1">
    <citation type="submission" date="2013-04" db="UniProtKB">
        <authorList>
            <consortium name="EnsemblPlants"/>
        </authorList>
    </citation>
    <scope>IDENTIFICATION</scope>
</reference>
<evidence type="ECO:0000313" key="4">
    <source>
        <dbReference type="Proteomes" id="UP000006038"/>
    </source>
</evidence>
<dbReference type="EnsemblPlants" id="OB02G13580.1">
    <property type="protein sequence ID" value="OB02G13580.1"/>
    <property type="gene ID" value="OB02G13580"/>
</dbReference>
<evidence type="ECO:0000313" key="3">
    <source>
        <dbReference type="EnsemblPlants" id="OB02G13580.1"/>
    </source>
</evidence>
<dbReference type="HOGENOM" id="CLU_2100669_0_0_1"/>
<proteinExistence type="predicted"/>
<evidence type="ECO:0000256" key="1">
    <source>
        <dbReference type="SAM" id="MobiDB-lite"/>
    </source>
</evidence>
<dbReference type="Proteomes" id="UP000006038">
    <property type="component" value="Unassembled WGS sequence"/>
</dbReference>
<name>J3L9P1_ORYBR</name>
<keyword evidence="2" id="KW-1133">Transmembrane helix</keyword>
<feature type="region of interest" description="Disordered" evidence="1">
    <location>
        <begin position="1"/>
        <end position="23"/>
    </location>
</feature>
<accession>J3L9P1</accession>
<dbReference type="PROSITE" id="PS51257">
    <property type="entry name" value="PROKAR_LIPOPROTEIN"/>
    <property type="match status" value="1"/>
</dbReference>
<evidence type="ECO:0000256" key="2">
    <source>
        <dbReference type="SAM" id="Phobius"/>
    </source>
</evidence>
<keyword evidence="2" id="KW-0472">Membrane</keyword>
<sequence>MNKTTDQTCGNKISSLDQTPSGPPSCNCVVAIACDIPPVCLFPLLSFSLVLAHVLYAVGYMFFSHHFRCSKPATTGEILLVRPEQKQHLRTQDTRSKRMKRWSGTKQTVFQFGRLC</sequence>
<feature type="transmembrane region" description="Helical" evidence="2">
    <location>
        <begin position="44"/>
        <end position="63"/>
    </location>
</feature>
<dbReference type="Gramene" id="OB02G13580.1">
    <property type="protein sequence ID" value="OB02G13580.1"/>
    <property type="gene ID" value="OB02G13580"/>
</dbReference>
<evidence type="ECO:0008006" key="5">
    <source>
        <dbReference type="Google" id="ProtNLM"/>
    </source>
</evidence>